<comment type="caution">
    <text evidence="6">The sequence shown here is derived from an EMBL/GenBank/DDBJ whole genome shotgun (WGS) entry which is preliminary data.</text>
</comment>
<evidence type="ECO:0000256" key="2">
    <source>
        <dbReference type="ARBA" id="ARBA00022908"/>
    </source>
</evidence>
<dbReference type="InterPro" id="IPR004107">
    <property type="entry name" value="Integrase_SAM-like_N"/>
</dbReference>
<keyword evidence="3 4" id="KW-0238">DNA-binding</keyword>
<dbReference type="GO" id="GO:0015074">
    <property type="term" value="P:DNA integration"/>
    <property type="evidence" value="ECO:0007669"/>
    <property type="project" value="UniProtKB-KW"/>
</dbReference>
<dbReference type="InterPro" id="IPR050808">
    <property type="entry name" value="Phage_Integrase"/>
</dbReference>
<keyword evidence="7" id="KW-1185">Reference proteome</keyword>
<dbReference type="InterPro" id="IPR044068">
    <property type="entry name" value="CB"/>
</dbReference>
<dbReference type="STRING" id="1324314.BVG16_23310"/>
<evidence type="ECO:0000256" key="4">
    <source>
        <dbReference type="PROSITE-ProRule" id="PRU01248"/>
    </source>
</evidence>
<name>A0A1T2X491_9BACL</name>
<dbReference type="Pfam" id="PF14657">
    <property type="entry name" value="Arm-DNA-bind_4"/>
    <property type="match status" value="1"/>
</dbReference>
<reference evidence="6 7" key="1">
    <citation type="submission" date="2017-01" db="EMBL/GenBank/DDBJ databases">
        <title>Genome analysis of Paenibacillus selenitrireducens ES3-24.</title>
        <authorList>
            <person name="Xu D."/>
            <person name="Yao R."/>
            <person name="Zheng S."/>
        </authorList>
    </citation>
    <scope>NUCLEOTIDE SEQUENCE [LARGE SCALE GENOMIC DNA]</scope>
    <source>
        <strain evidence="6 7">ES3-24</strain>
    </source>
</reference>
<dbReference type="Gene3D" id="1.10.150.130">
    <property type="match status" value="1"/>
</dbReference>
<evidence type="ECO:0000259" key="5">
    <source>
        <dbReference type="PROSITE" id="PS51900"/>
    </source>
</evidence>
<feature type="domain" description="Core-binding (CB)" evidence="5">
    <location>
        <begin position="59"/>
        <end position="142"/>
    </location>
</feature>
<evidence type="ECO:0000313" key="6">
    <source>
        <dbReference type="EMBL" id="OPA74689.1"/>
    </source>
</evidence>
<dbReference type="RefSeq" id="WP_233147150.1">
    <property type="nucleotide sequence ID" value="NZ_MSZX01000010.1"/>
</dbReference>
<keyword evidence="2" id="KW-0229">DNA integration</keyword>
<dbReference type="Proteomes" id="UP000190188">
    <property type="component" value="Unassembled WGS sequence"/>
</dbReference>
<protein>
    <recommendedName>
        <fullName evidence="5">Core-binding (CB) domain-containing protein</fullName>
    </recommendedName>
</protein>
<evidence type="ECO:0000256" key="3">
    <source>
        <dbReference type="ARBA" id="ARBA00023125"/>
    </source>
</evidence>
<dbReference type="Pfam" id="PF14659">
    <property type="entry name" value="Phage_int_SAM_3"/>
    <property type="match status" value="1"/>
</dbReference>
<dbReference type="AlphaFoldDB" id="A0A1T2X491"/>
<accession>A0A1T2X491</accession>
<evidence type="ECO:0000256" key="1">
    <source>
        <dbReference type="ARBA" id="ARBA00008857"/>
    </source>
</evidence>
<organism evidence="6 7">
    <name type="scientific">Paenibacillus selenitireducens</name>
    <dbReference type="NCBI Taxonomy" id="1324314"/>
    <lineage>
        <taxon>Bacteria</taxon>
        <taxon>Bacillati</taxon>
        <taxon>Bacillota</taxon>
        <taxon>Bacilli</taxon>
        <taxon>Bacillales</taxon>
        <taxon>Paenibacillaceae</taxon>
        <taxon>Paenibacillus</taxon>
    </lineage>
</organism>
<dbReference type="PROSITE" id="PS51900">
    <property type="entry name" value="CB"/>
    <property type="match status" value="1"/>
</dbReference>
<dbReference type="GO" id="GO:0003677">
    <property type="term" value="F:DNA binding"/>
    <property type="evidence" value="ECO:0007669"/>
    <property type="project" value="UniProtKB-UniRule"/>
</dbReference>
<dbReference type="SUPFAM" id="SSF56349">
    <property type="entry name" value="DNA breaking-rejoining enzymes"/>
    <property type="match status" value="1"/>
</dbReference>
<dbReference type="EMBL" id="MSZX01000010">
    <property type="protein sequence ID" value="OPA74689.1"/>
    <property type="molecule type" value="Genomic_DNA"/>
</dbReference>
<proteinExistence type="inferred from homology"/>
<dbReference type="InterPro" id="IPR011010">
    <property type="entry name" value="DNA_brk_join_enz"/>
</dbReference>
<evidence type="ECO:0000313" key="7">
    <source>
        <dbReference type="Proteomes" id="UP000190188"/>
    </source>
</evidence>
<comment type="similarity">
    <text evidence="1">Belongs to the 'phage' integrase family.</text>
</comment>
<dbReference type="InterPro" id="IPR010998">
    <property type="entry name" value="Integrase_recombinase_N"/>
</dbReference>
<sequence>MASFKKLNTGWEYRLRYKDPFTQKFREKAQRGFDTKKEAQLAAAELEKKLLEGYEQTDITLTEFLDSWLNEYKKGTVRKNTLQLHQNNIKTHILPFFKNITLRNIKPIMYQKFLNDITDRGYSKRSVELVHSTMHNAMEKAVTINKLEKNQCDGVTIKGTKKNETITYLESDEIPTSCKQHINMDIFTGFF</sequence>
<gene>
    <name evidence="6" type="ORF">BVG16_23310</name>
</gene>
<dbReference type="PANTHER" id="PTHR30629:SF2">
    <property type="entry name" value="PROPHAGE INTEGRASE INTS-RELATED"/>
    <property type="match status" value="1"/>
</dbReference>
<dbReference type="PANTHER" id="PTHR30629">
    <property type="entry name" value="PROPHAGE INTEGRASE"/>
    <property type="match status" value="1"/>
</dbReference>
<dbReference type="InterPro" id="IPR028259">
    <property type="entry name" value="AP2-like_int_N"/>
</dbReference>